<organism evidence="2 3">
    <name type="scientific">Ditylenchus dipsaci</name>
    <dbReference type="NCBI Taxonomy" id="166011"/>
    <lineage>
        <taxon>Eukaryota</taxon>
        <taxon>Metazoa</taxon>
        <taxon>Ecdysozoa</taxon>
        <taxon>Nematoda</taxon>
        <taxon>Chromadorea</taxon>
        <taxon>Rhabditida</taxon>
        <taxon>Tylenchina</taxon>
        <taxon>Tylenchomorpha</taxon>
        <taxon>Sphaerularioidea</taxon>
        <taxon>Anguinidae</taxon>
        <taxon>Anguininae</taxon>
        <taxon>Ditylenchus</taxon>
    </lineage>
</organism>
<reference evidence="3" key="1">
    <citation type="submission" date="2022-11" db="UniProtKB">
        <authorList>
            <consortium name="WormBaseParasite"/>
        </authorList>
    </citation>
    <scope>IDENTIFICATION</scope>
</reference>
<accession>A0A915CV69</accession>
<protein>
    <submittedName>
        <fullName evidence="3">Uncharacterized protein</fullName>
    </submittedName>
</protein>
<feature type="region of interest" description="Disordered" evidence="1">
    <location>
        <begin position="77"/>
        <end position="105"/>
    </location>
</feature>
<sequence length="105" mass="11735">MEMNGRVLNEQIDFAAVGRTLGIEPVALLQYLQNLIPGRVQEPAAAVVEVEPNLEEDNDQITIVKSVKGRTKRCIEDSCSRKSARTKTDRSKNLTGTYQDEYNPV</sequence>
<feature type="compositionally biased region" description="Polar residues" evidence="1">
    <location>
        <begin position="93"/>
        <end position="105"/>
    </location>
</feature>
<dbReference type="Proteomes" id="UP000887574">
    <property type="component" value="Unplaced"/>
</dbReference>
<keyword evidence="2" id="KW-1185">Reference proteome</keyword>
<evidence type="ECO:0000256" key="1">
    <source>
        <dbReference type="SAM" id="MobiDB-lite"/>
    </source>
</evidence>
<evidence type="ECO:0000313" key="2">
    <source>
        <dbReference type="Proteomes" id="UP000887574"/>
    </source>
</evidence>
<proteinExistence type="predicted"/>
<name>A0A915CV69_9BILA</name>
<dbReference type="WBParaSite" id="jg12963">
    <property type="protein sequence ID" value="jg12963"/>
    <property type="gene ID" value="jg12963"/>
</dbReference>
<evidence type="ECO:0000313" key="3">
    <source>
        <dbReference type="WBParaSite" id="jg12963"/>
    </source>
</evidence>
<dbReference type="AlphaFoldDB" id="A0A915CV69"/>
<feature type="compositionally biased region" description="Basic and acidic residues" evidence="1">
    <location>
        <begin position="77"/>
        <end position="92"/>
    </location>
</feature>